<evidence type="ECO:0000259" key="1">
    <source>
        <dbReference type="PROSITE" id="PS51186"/>
    </source>
</evidence>
<accession>A0A3S5Y4W6</accession>
<dbReference type="SUPFAM" id="SSF55729">
    <property type="entry name" value="Acyl-CoA N-acyltransferases (Nat)"/>
    <property type="match status" value="1"/>
</dbReference>
<dbReference type="InterPro" id="IPR016181">
    <property type="entry name" value="Acyl_CoA_acyltransferase"/>
</dbReference>
<feature type="domain" description="N-acetyltransferase" evidence="1">
    <location>
        <begin position="142"/>
        <end position="273"/>
    </location>
</feature>
<gene>
    <name evidence="2" type="ordered locus">REQ_14810</name>
</gene>
<organism evidence="2">
    <name type="scientific">Rhodococcus hoagii (strain 103S)</name>
    <name type="common">Rhodococcus equi</name>
    <dbReference type="NCBI Taxonomy" id="685727"/>
    <lineage>
        <taxon>Bacteria</taxon>
        <taxon>Bacillati</taxon>
        <taxon>Actinomycetota</taxon>
        <taxon>Actinomycetes</taxon>
        <taxon>Mycobacteriales</taxon>
        <taxon>Nocardiaceae</taxon>
        <taxon>Prescottella</taxon>
    </lineage>
</organism>
<dbReference type="Proteomes" id="UP001154400">
    <property type="component" value="Chromosome"/>
</dbReference>
<proteinExistence type="predicted"/>
<evidence type="ECO:0000313" key="3">
    <source>
        <dbReference type="Proteomes" id="UP000006892"/>
    </source>
</evidence>
<dbReference type="InterPro" id="IPR000182">
    <property type="entry name" value="GNAT_dom"/>
</dbReference>
<reference evidence="2" key="1">
    <citation type="journal article" date="2010" name="PLoS Genet.">
        <title>The genome of a pathogenic rhodococcus: cooptive virulence underpinned by key gene acquisitions.</title>
        <authorList>
            <person name="Letek M."/>
            <person name="Gonzalez P."/>
            <person name="Macarthur I."/>
            <person name="Rodriguez H."/>
            <person name="Freeman T.C."/>
            <person name="Valero-Rello A."/>
            <person name="Blanco M."/>
            <person name="Buckley T."/>
            <person name="Cherevach I."/>
            <person name="Fahey R."/>
            <person name="Hapeshi A."/>
            <person name="Holdstock J."/>
            <person name="Leadon D."/>
            <person name="Navas J."/>
            <person name="Ocampo A."/>
            <person name="Quail M.A."/>
            <person name="Sanders M."/>
            <person name="Scortti M.M."/>
            <person name="Prescott J.F."/>
            <person name="Fogarty U."/>
            <person name="Meijer W.G."/>
            <person name="Parkhill J."/>
            <person name="Bentley S.D."/>
            <person name="Vazquez-Boland J.A."/>
        </authorList>
    </citation>
    <scope>NUCLEOTIDE SEQUENCE [LARGE SCALE GENOMIC DNA]</scope>
    <source>
        <strain evidence="2 3">103S</strain>
    </source>
</reference>
<protein>
    <submittedName>
        <fullName evidence="2">GNAT acetyltransferase</fullName>
    </submittedName>
</protein>
<dbReference type="AlphaFoldDB" id="A0A3S5Y4W6"/>
<dbReference type="GO" id="GO:0016747">
    <property type="term" value="F:acyltransferase activity, transferring groups other than amino-acyl groups"/>
    <property type="evidence" value="ECO:0007669"/>
    <property type="project" value="InterPro"/>
</dbReference>
<dbReference type="KEGG" id="req:REQ_14810"/>
<dbReference type="Pfam" id="PF12746">
    <property type="entry name" value="GNAT_acetyltran"/>
    <property type="match status" value="1"/>
</dbReference>
<dbReference type="PROSITE" id="PS51186">
    <property type="entry name" value="GNAT"/>
    <property type="match status" value="1"/>
</dbReference>
<dbReference type="EMBL" id="FN563149">
    <property type="protein sequence ID" value="CBH47559.1"/>
    <property type="molecule type" value="Genomic_DNA"/>
</dbReference>
<evidence type="ECO:0000313" key="2">
    <source>
        <dbReference type="EMBL" id="CBH47559.1"/>
    </source>
</evidence>
<sequence>MLRAVGDMSTHAPSIRLADSTVRPSAPDQWSAAGTTVVRVDGHQIDIIRLAWARELGLPDRALGEPGTRHVRVDETTDRIRFVTVSGASALVGPDWAVERARLHDDDELVHGGGLLALAKDHAGRCSGPVELGWAADFGKSIAVDEPLVSHEREHVVALQSLCPPDDVAEAGLTGKSTWYTIVDDDHRPLASAGYTEWQGIVADMGALTAPFARRRGLGMTAAQLATNDALDAGLIPQWRAHRDNVASRRLAARLGYEELGTHLSIAVTPSTV</sequence>
<name>A0A3S5Y4W6_RHOH1</name>
<dbReference type="Gene3D" id="3.40.630.30">
    <property type="match status" value="1"/>
</dbReference>
<dbReference type="InterPro" id="IPR027365">
    <property type="entry name" value="GNAT_acetyltra_YdfB-like"/>
</dbReference>